<feature type="compositionally biased region" description="Acidic residues" evidence="3">
    <location>
        <begin position="652"/>
        <end position="671"/>
    </location>
</feature>
<feature type="compositionally biased region" description="Acidic residues" evidence="3">
    <location>
        <begin position="438"/>
        <end position="452"/>
    </location>
</feature>
<feature type="compositionally biased region" description="Acidic residues" evidence="3">
    <location>
        <begin position="566"/>
        <end position="620"/>
    </location>
</feature>
<dbReference type="OrthoDB" id="5186at2759"/>
<dbReference type="SMART" id="SM00327">
    <property type="entry name" value="VWA"/>
    <property type="match status" value="1"/>
</dbReference>
<dbReference type="GO" id="GO:0000055">
    <property type="term" value="P:ribosomal large subunit export from nucleus"/>
    <property type="evidence" value="ECO:0007669"/>
    <property type="project" value="TreeGrafter"/>
</dbReference>
<evidence type="ECO:0000313" key="5">
    <source>
        <dbReference type="EMBL" id="KAG9396550.1"/>
    </source>
</evidence>
<dbReference type="PROSITE" id="PS50234">
    <property type="entry name" value="VWFA"/>
    <property type="match status" value="1"/>
</dbReference>
<dbReference type="Gene3D" id="3.40.50.410">
    <property type="entry name" value="von Willebrand factor, type A domain"/>
    <property type="match status" value="1"/>
</dbReference>
<evidence type="ECO:0000259" key="4">
    <source>
        <dbReference type="PROSITE" id="PS50234"/>
    </source>
</evidence>
<evidence type="ECO:0000256" key="1">
    <source>
        <dbReference type="ARBA" id="ARBA00022741"/>
    </source>
</evidence>
<dbReference type="InterPro" id="IPR002035">
    <property type="entry name" value="VWF_A"/>
</dbReference>
<feature type="compositionally biased region" description="Acidic residues" evidence="3">
    <location>
        <begin position="724"/>
        <end position="738"/>
    </location>
</feature>
<gene>
    <name evidence="5" type="ORF">J8273_1558</name>
</gene>
<dbReference type="GO" id="GO:0005524">
    <property type="term" value="F:ATP binding"/>
    <property type="evidence" value="ECO:0007669"/>
    <property type="project" value="UniProtKB-KW"/>
</dbReference>
<keyword evidence="1" id="KW-0547">Nucleotide-binding</keyword>
<feature type="compositionally biased region" description="Acidic residues" evidence="3">
    <location>
        <begin position="628"/>
        <end position="644"/>
    </location>
</feature>
<reference evidence="5" key="1">
    <citation type="submission" date="2021-05" db="EMBL/GenBank/DDBJ databases">
        <title>A free-living protist that lacks canonical eukaryotic 1 DNA replication and segregation systems.</title>
        <authorList>
            <person name="Salas-Leiva D.E."/>
            <person name="Tromer E.C."/>
            <person name="Curtis B.A."/>
            <person name="Jerlstrom-Hultqvist J."/>
            <person name="Kolisko M."/>
            <person name="Yi Z."/>
            <person name="Salas-Leiva J.S."/>
            <person name="Gallot-Lavallee L."/>
            <person name="Kops G.J.P.L."/>
            <person name="Archibald J.M."/>
            <person name="Simpson A.G.B."/>
            <person name="Roger A.J."/>
        </authorList>
    </citation>
    <scope>NUCLEOTIDE SEQUENCE</scope>
    <source>
        <strain evidence="5">BICM</strain>
    </source>
</reference>
<protein>
    <recommendedName>
        <fullName evidence="4">VWFA domain-containing protein</fullName>
    </recommendedName>
</protein>
<feature type="compositionally biased region" description="Basic and acidic residues" evidence="3">
    <location>
        <begin position="751"/>
        <end position="769"/>
    </location>
</feature>
<feature type="region of interest" description="Disordered" evidence="3">
    <location>
        <begin position="437"/>
        <end position="779"/>
    </location>
</feature>
<feature type="domain" description="VWFA" evidence="4">
    <location>
        <begin position="896"/>
        <end position="1076"/>
    </location>
</feature>
<dbReference type="GO" id="GO:0005634">
    <property type="term" value="C:nucleus"/>
    <property type="evidence" value="ECO:0007669"/>
    <property type="project" value="TreeGrafter"/>
</dbReference>
<organism evidence="5 6">
    <name type="scientific">Carpediemonas membranifera</name>
    <dbReference type="NCBI Taxonomy" id="201153"/>
    <lineage>
        <taxon>Eukaryota</taxon>
        <taxon>Metamonada</taxon>
        <taxon>Carpediemonas-like organisms</taxon>
        <taxon>Carpediemonas</taxon>
    </lineage>
</organism>
<dbReference type="EMBL" id="JAHDYR010000005">
    <property type="protein sequence ID" value="KAG9396550.1"/>
    <property type="molecule type" value="Genomic_DNA"/>
</dbReference>
<dbReference type="Pfam" id="PF13519">
    <property type="entry name" value="VWA_2"/>
    <property type="match status" value="1"/>
</dbReference>
<accession>A0A8J6EB86</accession>
<sequence length="1087" mass="118464">MASHTGPLLTLATALSVRLRACQRGLRTLSDADAWSSVLREYPTLIEATVNNTVLSDGGVLVAASRFARSGVASQWPARLASIRALGMQLATEPDHCRLAGVFEGLYRAHMVFEEPFRRHYAELKGPGTRLLEDALELSKYDLTRDRGEVKAQAIKQSQAKTRRDIASAVASIRGSTSEPIDMFLGDVDGRTMTFDREGLAAIVGDLSPVAVDLADRWEAVRTHKEDVSVRARLVKALRGAVRATGLPRVPFNTREPEDVGKIYTGLAELLACDAPAHRALLQRLQYTLLLVFSPWDDVFMAGRISEGTDTPMLHVLQAVNGLLVSLPALMARVAPPPSPTPDPARLARLRLEQVAAVRTDVARDAIDRGTVDALPALIAGPITRLLAETEPQHRQPSDAEAPVPADTLGPTLSLALTMAAMLVSMVHEDVLEHIPEEELEDDGEEEEEEAGEGAGLADGKGTGKDISDEIEHEDELDQVQDDKEQDDGDVSDGGVEMERDIDGKEQDVEVDENEEDENDDEEEQEDIDERMDDDMSGGEQEEQREWAEDDLDDGDASGSDRELDGEADLIGESEEEEDIDFDQAEHADDEPEPDEAADESDDGLDDDAPEVDTEDDDENGRERLELDDVSDLDDDDEDMEQAEQEVAPPEPEPESDVDEEMEADEVAGEGDADHNASDDDQDEAYGQDTQHADTGKGSDEEDGGQGDDGEVEREVQQVNLLDAEPDDQEDQDVEMDGDAAQSDTGEEAVAEARRGQHEINREHDRADQEQPDPEAEAPTIAQAERTQAFNIKVGAVQLTRADGAALQHVPTEVSIHDGVDAAGYAAIRNRVQPGIHRLTEQLSTVLEPTERSQLVGNFRTGKRLSMRRLVQFVASQYVQNNIWLRRTKPAKRDYSVVIAVDTSRSMQASADLAKEALVLLTSALNALETGPVCVVGFGEGAEVYHPLEQLLPDAHLPGILDRVKFEDKTTDFAGMLDAASSIFDSAGPRQVLLIISDGSILQDEAAVASKVRGLISKGVLPLLIALNKGDLVDRIRITFANGAIQRTPVLDMYPFPYYILLGDSSRLPDVTADALRQCFDALASTI</sequence>
<dbReference type="PANTHER" id="PTHR48103:SF2">
    <property type="entry name" value="MIDASIN"/>
    <property type="match status" value="1"/>
</dbReference>
<evidence type="ECO:0000313" key="6">
    <source>
        <dbReference type="Proteomes" id="UP000717585"/>
    </source>
</evidence>
<feature type="compositionally biased region" description="Basic and acidic residues" evidence="3">
    <location>
        <begin position="497"/>
        <end position="508"/>
    </location>
</feature>
<name>A0A8J6EB86_9EUKA</name>
<dbReference type="SUPFAM" id="SSF53300">
    <property type="entry name" value="vWA-like"/>
    <property type="match status" value="1"/>
</dbReference>
<dbReference type="Proteomes" id="UP000717585">
    <property type="component" value="Unassembled WGS sequence"/>
</dbReference>
<dbReference type="GO" id="GO:0000027">
    <property type="term" value="P:ribosomal large subunit assembly"/>
    <property type="evidence" value="ECO:0007669"/>
    <property type="project" value="TreeGrafter"/>
</dbReference>
<dbReference type="GO" id="GO:0030687">
    <property type="term" value="C:preribosome, large subunit precursor"/>
    <property type="evidence" value="ECO:0007669"/>
    <property type="project" value="TreeGrafter"/>
</dbReference>
<feature type="compositionally biased region" description="Acidic residues" evidence="3">
    <location>
        <begin position="509"/>
        <end position="541"/>
    </location>
</feature>
<evidence type="ECO:0000256" key="3">
    <source>
        <dbReference type="SAM" id="MobiDB-lite"/>
    </source>
</evidence>
<dbReference type="PANTHER" id="PTHR48103">
    <property type="entry name" value="MIDASIN-RELATED"/>
    <property type="match status" value="1"/>
</dbReference>
<keyword evidence="2" id="KW-0067">ATP-binding</keyword>
<feature type="compositionally biased region" description="Acidic residues" evidence="3">
    <location>
        <begin position="471"/>
        <end position="491"/>
    </location>
</feature>
<proteinExistence type="predicted"/>
<keyword evidence="6" id="KW-1185">Reference proteome</keyword>
<dbReference type="AlphaFoldDB" id="A0A8J6EB86"/>
<dbReference type="InterPro" id="IPR036465">
    <property type="entry name" value="vWFA_dom_sf"/>
</dbReference>
<feature type="compositionally biased region" description="Acidic residues" evidence="3">
    <location>
        <begin position="700"/>
        <end position="712"/>
    </location>
</feature>
<comment type="caution">
    <text evidence="5">The sequence shown here is derived from an EMBL/GenBank/DDBJ whole genome shotgun (WGS) entry which is preliminary data.</text>
</comment>
<evidence type="ECO:0000256" key="2">
    <source>
        <dbReference type="ARBA" id="ARBA00022840"/>
    </source>
</evidence>